<name>A0A4U1BTH5_9GAMM</name>
<sequence length="227" mass="25851">MSELKHFIIGRRGRKYFECQLDGKYKAKLVINHISDGFESEQSVFVEVNDLSQFTKFGNRLKFEPLRQVSENAVVESQRQAELRAQATKWLCLAEDDASDGKHSTNAITKAIELAAAHPVLGARLAQLKNQIELNHQQHQQQRLEQKRLKFAKRSQSAEDGPKLRALFPLDALPKFAVAVEFDAQQVEFVGKGKAFEIKAHHVNQHGARLARHLGEQGCYCYYRLIL</sequence>
<dbReference type="Proteomes" id="UP000305675">
    <property type="component" value="Unassembled WGS sequence"/>
</dbReference>
<protein>
    <submittedName>
        <fullName evidence="1">Uncharacterized protein</fullName>
    </submittedName>
</protein>
<keyword evidence="2" id="KW-1185">Reference proteome</keyword>
<dbReference type="OrthoDB" id="10020110at2"/>
<dbReference type="RefSeq" id="WP_136861640.1">
    <property type="nucleotide sequence ID" value="NZ_SWCJ01000001.1"/>
</dbReference>
<gene>
    <name evidence="1" type="ORF">FCL42_01730</name>
</gene>
<dbReference type="EMBL" id="SWCJ01000001">
    <property type="protein sequence ID" value="TKB58492.1"/>
    <property type="molecule type" value="Genomic_DNA"/>
</dbReference>
<evidence type="ECO:0000313" key="1">
    <source>
        <dbReference type="EMBL" id="TKB58492.1"/>
    </source>
</evidence>
<evidence type="ECO:0000313" key="2">
    <source>
        <dbReference type="Proteomes" id="UP000305675"/>
    </source>
</evidence>
<accession>A0A4U1BTH5</accession>
<dbReference type="AlphaFoldDB" id="A0A4U1BTH5"/>
<comment type="caution">
    <text evidence="1">The sequence shown here is derived from an EMBL/GenBank/DDBJ whole genome shotgun (WGS) entry which is preliminary data.</text>
</comment>
<organism evidence="1 2">
    <name type="scientific">Ferrimonas aestuarii</name>
    <dbReference type="NCBI Taxonomy" id="2569539"/>
    <lineage>
        <taxon>Bacteria</taxon>
        <taxon>Pseudomonadati</taxon>
        <taxon>Pseudomonadota</taxon>
        <taxon>Gammaproteobacteria</taxon>
        <taxon>Alteromonadales</taxon>
        <taxon>Ferrimonadaceae</taxon>
        <taxon>Ferrimonas</taxon>
    </lineage>
</organism>
<proteinExistence type="predicted"/>
<reference evidence="1 2" key="1">
    <citation type="submission" date="2019-04" db="EMBL/GenBank/DDBJ databases">
        <authorList>
            <person name="Hwang J.C."/>
        </authorList>
    </citation>
    <scope>NUCLEOTIDE SEQUENCE [LARGE SCALE GENOMIC DNA]</scope>
    <source>
        <strain evidence="1 2">IMCC35002</strain>
    </source>
</reference>